<comment type="similarity">
    <text evidence="1">Belongs to the elongation factor P family.</text>
</comment>
<dbReference type="SMART" id="SM01185">
    <property type="entry name" value="EFP"/>
    <property type="match status" value="1"/>
</dbReference>
<dbReference type="InterPro" id="IPR015365">
    <property type="entry name" value="Elong-fact-P_C"/>
</dbReference>
<dbReference type="InterPro" id="IPR013852">
    <property type="entry name" value="Transl_elong_P/YeiP_CS"/>
</dbReference>
<dbReference type="SUPFAM" id="SSF50104">
    <property type="entry name" value="Translation proteins SH3-like domain"/>
    <property type="match status" value="1"/>
</dbReference>
<dbReference type="PANTHER" id="PTHR30053">
    <property type="entry name" value="ELONGATION FACTOR P"/>
    <property type="match status" value="1"/>
</dbReference>
<dbReference type="FunFam" id="2.40.50.140:FF:000004">
    <property type="entry name" value="Elongation factor P"/>
    <property type="match status" value="1"/>
</dbReference>
<dbReference type="InterPro" id="IPR001059">
    <property type="entry name" value="Transl_elong_P/YeiP_cen"/>
</dbReference>
<dbReference type="SUPFAM" id="SSF50249">
    <property type="entry name" value="Nucleic acid-binding proteins"/>
    <property type="match status" value="2"/>
</dbReference>
<evidence type="ECO:0000259" key="3">
    <source>
        <dbReference type="SMART" id="SM01185"/>
    </source>
</evidence>
<dbReference type="Gene3D" id="2.40.50.140">
    <property type="entry name" value="Nucleic acid-binding proteins"/>
    <property type="match status" value="2"/>
</dbReference>
<evidence type="ECO:0000313" key="4">
    <source>
        <dbReference type="EMBL" id="TWT52466.1"/>
    </source>
</evidence>
<evidence type="ECO:0000313" key="5">
    <source>
        <dbReference type="Proteomes" id="UP000316598"/>
    </source>
</evidence>
<reference evidence="4 5" key="1">
    <citation type="submission" date="2019-02" db="EMBL/GenBank/DDBJ databases">
        <title>Deep-cultivation of Planctomycetes and their phenomic and genomic characterization uncovers novel biology.</title>
        <authorList>
            <person name="Wiegand S."/>
            <person name="Jogler M."/>
            <person name="Boedeker C."/>
            <person name="Pinto D."/>
            <person name="Vollmers J."/>
            <person name="Rivas-Marin E."/>
            <person name="Kohn T."/>
            <person name="Peeters S.H."/>
            <person name="Heuer A."/>
            <person name="Rast P."/>
            <person name="Oberbeckmann S."/>
            <person name="Bunk B."/>
            <person name="Jeske O."/>
            <person name="Meyerdierks A."/>
            <person name="Storesund J.E."/>
            <person name="Kallscheuer N."/>
            <person name="Luecker S."/>
            <person name="Lage O.M."/>
            <person name="Pohl T."/>
            <person name="Merkel B.J."/>
            <person name="Hornburger P."/>
            <person name="Mueller R.-W."/>
            <person name="Bruemmer F."/>
            <person name="Labrenz M."/>
            <person name="Spormann A.M."/>
            <person name="Op Den Camp H."/>
            <person name="Overmann J."/>
            <person name="Amann R."/>
            <person name="Jetten M.S.M."/>
            <person name="Mascher T."/>
            <person name="Medema M.H."/>
            <person name="Devos D.P."/>
            <person name="Kaster A.-K."/>
            <person name="Ovreas L."/>
            <person name="Rohde M."/>
            <person name="Galperin M.Y."/>
            <person name="Jogler C."/>
        </authorList>
    </citation>
    <scope>NUCLEOTIDE SEQUENCE [LARGE SCALE GENOMIC DNA]</scope>
    <source>
        <strain evidence="4 5">Pla22</strain>
    </source>
</reference>
<dbReference type="PANTHER" id="PTHR30053:SF14">
    <property type="entry name" value="TRANSLATION ELONGATION FACTOR KOW-LIKE DOMAIN-CONTAINING PROTEIN"/>
    <property type="match status" value="1"/>
</dbReference>
<keyword evidence="4" id="KW-0251">Elongation factor</keyword>
<dbReference type="Pfam" id="PF09285">
    <property type="entry name" value="Elong-fact-P_C"/>
    <property type="match status" value="1"/>
</dbReference>
<dbReference type="InterPro" id="IPR020599">
    <property type="entry name" value="Transl_elong_fac_P/YeiP"/>
</dbReference>
<dbReference type="OrthoDB" id="9801844at2"/>
<dbReference type="GO" id="GO:0043043">
    <property type="term" value="P:peptide biosynthetic process"/>
    <property type="evidence" value="ECO:0007669"/>
    <property type="project" value="InterPro"/>
</dbReference>
<dbReference type="GO" id="GO:0005829">
    <property type="term" value="C:cytosol"/>
    <property type="evidence" value="ECO:0007669"/>
    <property type="project" value="UniProtKB-ARBA"/>
</dbReference>
<feature type="domain" description="Translation elongation factor P/YeiP central" evidence="3">
    <location>
        <begin position="68"/>
        <end position="123"/>
    </location>
</feature>
<dbReference type="Pfam" id="PF01132">
    <property type="entry name" value="EFP"/>
    <property type="match status" value="1"/>
</dbReference>
<dbReference type="Gene3D" id="2.30.30.30">
    <property type="match status" value="1"/>
</dbReference>
<dbReference type="PROSITE" id="PS01275">
    <property type="entry name" value="EFP"/>
    <property type="match status" value="1"/>
</dbReference>
<dbReference type="InterPro" id="IPR014722">
    <property type="entry name" value="Rib_uL2_dom2"/>
</dbReference>
<accession>A0A5C5WNQ9</accession>
<evidence type="ECO:0000259" key="2">
    <source>
        <dbReference type="SMART" id="SM00841"/>
    </source>
</evidence>
<dbReference type="PIRSF" id="PIRSF005901">
    <property type="entry name" value="EF-P"/>
    <property type="match status" value="1"/>
</dbReference>
<dbReference type="GO" id="GO:0003746">
    <property type="term" value="F:translation elongation factor activity"/>
    <property type="evidence" value="ECO:0007669"/>
    <property type="project" value="UniProtKB-KW"/>
</dbReference>
<dbReference type="RefSeq" id="WP_146512838.1">
    <property type="nucleotide sequence ID" value="NZ_SJPI01000001.1"/>
</dbReference>
<name>A0A5C5WNQ9_9BACT</name>
<comment type="caution">
    <text evidence="4">The sequence shown here is derived from an EMBL/GenBank/DDBJ whole genome shotgun (WGS) entry which is preliminary data.</text>
</comment>
<dbReference type="Proteomes" id="UP000316598">
    <property type="component" value="Unassembled WGS sequence"/>
</dbReference>
<feature type="domain" description="Elongation factor P C-terminal" evidence="2">
    <location>
        <begin position="131"/>
        <end position="186"/>
    </location>
</feature>
<keyword evidence="5" id="KW-1185">Reference proteome</keyword>
<sequence>MLAKDIKTGTVVVHEGNPVVIKGISVQSPSARGAATLYKFRARNLLTKNKVDITLKGTDNLDEADFYLREVQMLYTDATHVFLMDKEDFQQFEIAIEDVEEELPYVTEGLEGMRAMIYNDGCVGLDLPASVELTITQCDPGVKGNSATSRTKPATLETGLVVHVPEYIKEGERLKIDTRTGEFLSRA</sequence>
<keyword evidence="4" id="KW-0648">Protein biosynthesis</keyword>
<dbReference type="SMART" id="SM00841">
    <property type="entry name" value="Elong-fact-P_C"/>
    <property type="match status" value="1"/>
</dbReference>
<dbReference type="InterPro" id="IPR013185">
    <property type="entry name" value="Transl_elong_KOW-like"/>
</dbReference>
<evidence type="ECO:0000256" key="1">
    <source>
        <dbReference type="ARBA" id="ARBA00009479"/>
    </source>
</evidence>
<dbReference type="NCBIfam" id="NF001810">
    <property type="entry name" value="PRK00529.1"/>
    <property type="match status" value="1"/>
</dbReference>
<dbReference type="InterPro" id="IPR008991">
    <property type="entry name" value="Translation_prot_SH3-like_sf"/>
</dbReference>
<gene>
    <name evidence="4" type="primary">yeiP</name>
    <name evidence="4" type="ORF">Pla22_00900</name>
</gene>
<dbReference type="CDD" id="cd05794">
    <property type="entry name" value="S1_EF-P_repeat_2"/>
    <property type="match status" value="1"/>
</dbReference>
<protein>
    <submittedName>
        <fullName evidence="4">Elongation factor P-like protein</fullName>
    </submittedName>
</protein>
<dbReference type="Pfam" id="PF08207">
    <property type="entry name" value="EFP_N"/>
    <property type="match status" value="1"/>
</dbReference>
<organism evidence="4 5">
    <name type="scientific">Rubripirellula amarantea</name>
    <dbReference type="NCBI Taxonomy" id="2527999"/>
    <lineage>
        <taxon>Bacteria</taxon>
        <taxon>Pseudomonadati</taxon>
        <taxon>Planctomycetota</taxon>
        <taxon>Planctomycetia</taxon>
        <taxon>Pirellulales</taxon>
        <taxon>Pirellulaceae</taxon>
        <taxon>Rubripirellula</taxon>
    </lineage>
</organism>
<dbReference type="AlphaFoldDB" id="A0A5C5WNQ9"/>
<dbReference type="EMBL" id="SJPI01000001">
    <property type="protein sequence ID" value="TWT52466.1"/>
    <property type="molecule type" value="Genomic_DNA"/>
</dbReference>
<proteinExistence type="inferred from homology"/>
<dbReference type="InterPro" id="IPR012340">
    <property type="entry name" value="NA-bd_OB-fold"/>
</dbReference>